<dbReference type="PANTHER" id="PTHR47507:SF6">
    <property type="entry name" value="BARRIER-TO-AUTOINTEGRATION FACTOR"/>
    <property type="match status" value="1"/>
</dbReference>
<name>A0A7E4ZTX7_PANRE</name>
<dbReference type="Proteomes" id="UP000492821">
    <property type="component" value="Unassembled WGS sequence"/>
</dbReference>
<evidence type="ECO:0000256" key="1">
    <source>
        <dbReference type="ARBA" id="ARBA00004123"/>
    </source>
</evidence>
<accession>A0A7E4ZTX7</accession>
<dbReference type="SMART" id="SM01023">
    <property type="entry name" value="BAF"/>
    <property type="match status" value="1"/>
</dbReference>
<dbReference type="Pfam" id="PF02961">
    <property type="entry name" value="SAM_BAF"/>
    <property type="match status" value="1"/>
</dbReference>
<dbReference type="GO" id="GO:0051276">
    <property type="term" value="P:chromosome organization"/>
    <property type="evidence" value="ECO:0007669"/>
    <property type="project" value="TreeGrafter"/>
</dbReference>
<proteinExistence type="predicted"/>
<dbReference type="GO" id="GO:0003677">
    <property type="term" value="F:DNA binding"/>
    <property type="evidence" value="ECO:0007669"/>
    <property type="project" value="InterPro"/>
</dbReference>
<dbReference type="GO" id="GO:0000793">
    <property type="term" value="C:condensed chromosome"/>
    <property type="evidence" value="ECO:0007669"/>
    <property type="project" value="TreeGrafter"/>
</dbReference>
<dbReference type="GO" id="GO:0005634">
    <property type="term" value="C:nucleus"/>
    <property type="evidence" value="ECO:0007669"/>
    <property type="project" value="UniProtKB-SubCell"/>
</dbReference>
<sequence length="75" mass="8580">MGEKSVLALPGIGIAYGLRLIGDGYSKAYVLFGKFLILRQDKTQFILWLKQRFGISIYHATNTANCFKEWADQYM</sequence>
<dbReference type="AlphaFoldDB" id="A0A7E4ZTX7"/>
<protein>
    <submittedName>
        <fullName evidence="4">Barrier to autointegration factor</fullName>
    </submittedName>
</protein>
<evidence type="ECO:0000313" key="4">
    <source>
        <dbReference type="WBParaSite" id="Pan_g17243.t1"/>
    </source>
</evidence>
<organism evidence="3 4">
    <name type="scientific">Panagrellus redivivus</name>
    <name type="common">Microworm</name>
    <dbReference type="NCBI Taxonomy" id="6233"/>
    <lineage>
        <taxon>Eukaryota</taxon>
        <taxon>Metazoa</taxon>
        <taxon>Ecdysozoa</taxon>
        <taxon>Nematoda</taxon>
        <taxon>Chromadorea</taxon>
        <taxon>Rhabditida</taxon>
        <taxon>Tylenchina</taxon>
        <taxon>Panagrolaimomorpha</taxon>
        <taxon>Panagrolaimoidea</taxon>
        <taxon>Panagrolaimidae</taxon>
        <taxon>Panagrellus</taxon>
    </lineage>
</organism>
<reference evidence="3" key="1">
    <citation type="journal article" date="2013" name="Genetics">
        <title>The draft genome and transcriptome of Panagrellus redivivus are shaped by the harsh demands of a free-living lifestyle.</title>
        <authorList>
            <person name="Srinivasan J."/>
            <person name="Dillman A.R."/>
            <person name="Macchietto M.G."/>
            <person name="Heikkinen L."/>
            <person name="Lakso M."/>
            <person name="Fracchia K.M."/>
            <person name="Antoshechkin I."/>
            <person name="Mortazavi A."/>
            <person name="Wong G."/>
            <person name="Sternberg P.W."/>
        </authorList>
    </citation>
    <scope>NUCLEOTIDE SEQUENCE [LARGE SCALE GENOMIC DNA]</scope>
    <source>
        <strain evidence="3">MT8872</strain>
    </source>
</reference>
<dbReference type="SUPFAM" id="SSF47798">
    <property type="entry name" value="Barrier-to-autointegration factor, BAF"/>
    <property type="match status" value="1"/>
</dbReference>
<keyword evidence="3" id="KW-1185">Reference proteome</keyword>
<dbReference type="Gene3D" id="1.10.150.40">
    <property type="entry name" value="Barrier-to-autointegration factor, BAF"/>
    <property type="match status" value="1"/>
</dbReference>
<reference evidence="4" key="2">
    <citation type="submission" date="2020-10" db="UniProtKB">
        <authorList>
            <consortium name="WormBaseParasite"/>
        </authorList>
    </citation>
    <scope>IDENTIFICATION</scope>
</reference>
<dbReference type="InterPro" id="IPR004122">
    <property type="entry name" value="BAF_prot"/>
</dbReference>
<comment type="subcellular location">
    <subcellularLocation>
        <location evidence="1">Nucleus</location>
    </subcellularLocation>
</comment>
<dbReference type="WBParaSite" id="Pan_g17243.t1">
    <property type="protein sequence ID" value="Pan_g17243.t1"/>
    <property type="gene ID" value="Pan_g17243"/>
</dbReference>
<evidence type="ECO:0000313" key="3">
    <source>
        <dbReference type="Proteomes" id="UP000492821"/>
    </source>
</evidence>
<dbReference type="PANTHER" id="PTHR47507">
    <property type="entry name" value="BARRIER TO AUTOINTEGRATION FACTOR 2"/>
    <property type="match status" value="1"/>
</dbReference>
<keyword evidence="2" id="KW-0539">Nucleus</keyword>
<dbReference type="InterPro" id="IPR036617">
    <property type="entry name" value="BAF_sf"/>
</dbReference>
<evidence type="ECO:0000256" key="2">
    <source>
        <dbReference type="ARBA" id="ARBA00023242"/>
    </source>
</evidence>
<dbReference type="InterPro" id="IPR051387">
    <property type="entry name" value="BAF"/>
</dbReference>